<accession>A0AAN7MQD4</accession>
<feature type="compositionally biased region" description="Low complexity" evidence="1">
    <location>
        <begin position="128"/>
        <end position="138"/>
    </location>
</feature>
<proteinExistence type="predicted"/>
<evidence type="ECO:0000313" key="2">
    <source>
        <dbReference type="EMBL" id="KAK4810987.1"/>
    </source>
</evidence>
<reference evidence="2 3" key="1">
    <citation type="journal article" date="2023" name="J. Hered.">
        <title>Chromosome-level genome of the wood stork (Mycteria americana) provides insight into avian chromosome evolution.</title>
        <authorList>
            <person name="Flamio R. Jr."/>
            <person name="Ramstad K.M."/>
        </authorList>
    </citation>
    <scope>NUCLEOTIDE SEQUENCE [LARGE SCALE GENOMIC DNA]</scope>
    <source>
        <strain evidence="2">JAX WOST 10</strain>
    </source>
</reference>
<gene>
    <name evidence="2" type="ORF">QYF61_014459</name>
</gene>
<name>A0AAN7MQD4_MYCAM</name>
<dbReference type="EMBL" id="JAUNZN010000018">
    <property type="protein sequence ID" value="KAK4810987.1"/>
    <property type="molecule type" value="Genomic_DNA"/>
</dbReference>
<feature type="compositionally biased region" description="Polar residues" evidence="1">
    <location>
        <begin position="139"/>
        <end position="150"/>
    </location>
</feature>
<dbReference type="Proteomes" id="UP001333110">
    <property type="component" value="Unassembled WGS sequence"/>
</dbReference>
<evidence type="ECO:0000256" key="1">
    <source>
        <dbReference type="SAM" id="MobiDB-lite"/>
    </source>
</evidence>
<feature type="compositionally biased region" description="Acidic residues" evidence="1">
    <location>
        <begin position="181"/>
        <end position="191"/>
    </location>
</feature>
<keyword evidence="3" id="KW-1185">Reference proteome</keyword>
<protein>
    <submittedName>
        <fullName evidence="2">Uncharacterized protein</fullName>
    </submittedName>
</protein>
<evidence type="ECO:0000313" key="3">
    <source>
        <dbReference type="Proteomes" id="UP001333110"/>
    </source>
</evidence>
<comment type="caution">
    <text evidence="2">The sequence shown here is derived from an EMBL/GenBank/DDBJ whole genome shotgun (WGS) entry which is preliminary data.</text>
</comment>
<feature type="region of interest" description="Disordered" evidence="1">
    <location>
        <begin position="128"/>
        <end position="204"/>
    </location>
</feature>
<organism evidence="2 3">
    <name type="scientific">Mycteria americana</name>
    <name type="common">Wood stork</name>
    <dbReference type="NCBI Taxonomy" id="33587"/>
    <lineage>
        <taxon>Eukaryota</taxon>
        <taxon>Metazoa</taxon>
        <taxon>Chordata</taxon>
        <taxon>Craniata</taxon>
        <taxon>Vertebrata</taxon>
        <taxon>Euteleostomi</taxon>
        <taxon>Archelosauria</taxon>
        <taxon>Archosauria</taxon>
        <taxon>Dinosauria</taxon>
        <taxon>Saurischia</taxon>
        <taxon>Theropoda</taxon>
        <taxon>Coelurosauria</taxon>
        <taxon>Aves</taxon>
        <taxon>Neognathae</taxon>
        <taxon>Neoaves</taxon>
        <taxon>Aequornithes</taxon>
        <taxon>Ciconiiformes</taxon>
        <taxon>Ciconiidae</taxon>
        <taxon>Mycteria</taxon>
    </lineage>
</organism>
<sequence length="204" mass="22449">MLTGPDHLVVLYVLCDGTQDDLLHNLPRQRECPTFLDSFALQDCLPKDSDNQAPKQAKVCPLEAQGGSSADPRPYFSENQKLYHFMIAMPKTASNHHITHKSFSVHKQQVQQGAFPSTAAIPENSVTSTAVTPAPTVTDESVQPGNQPVSASVAPIHKKKSWKQNSAHLEREDEGAGPSQGEEEEEEELLNEMETTQSLYLSEL</sequence>
<feature type="compositionally biased region" description="Polar residues" evidence="1">
    <location>
        <begin position="195"/>
        <end position="204"/>
    </location>
</feature>
<dbReference type="AlphaFoldDB" id="A0AAN7MQD4"/>